<name>I2NGG0_NEISI</name>
<comment type="caution">
    <text evidence="1">The sequence shown here is derived from an EMBL/GenBank/DDBJ whole genome shotgun (WGS) entry which is preliminary data.</text>
</comment>
<dbReference type="EMBL" id="AJMT01000185">
    <property type="protein sequence ID" value="EIG24921.1"/>
    <property type="molecule type" value="Genomic_DNA"/>
</dbReference>
<dbReference type="AlphaFoldDB" id="I2NGG0"/>
<dbReference type="Proteomes" id="UP000004473">
    <property type="component" value="Unassembled WGS sequence"/>
</dbReference>
<protein>
    <submittedName>
        <fullName evidence="1">Uncharacterized protein</fullName>
    </submittedName>
</protein>
<reference evidence="1 2" key="1">
    <citation type="submission" date="2012-04" db="EMBL/GenBank/DDBJ databases">
        <authorList>
            <person name="Harkins D.M."/>
            <person name="Madupu R."/>
            <person name="Durkin A.S."/>
            <person name="Torralba M."/>
            <person name="Methe B."/>
            <person name="Sutton G.G."/>
            <person name="Nelson K.E."/>
        </authorList>
    </citation>
    <scope>NUCLEOTIDE SEQUENCE [LARGE SCALE GENOMIC DNA]</scope>
    <source>
        <strain evidence="1 2">VK64</strain>
    </source>
</reference>
<organism evidence="1 2">
    <name type="scientific">Neisseria sicca VK64</name>
    <dbReference type="NCBI Taxonomy" id="1095748"/>
    <lineage>
        <taxon>Bacteria</taxon>
        <taxon>Pseudomonadati</taxon>
        <taxon>Pseudomonadota</taxon>
        <taxon>Betaproteobacteria</taxon>
        <taxon>Neisseriales</taxon>
        <taxon>Neisseriaceae</taxon>
        <taxon>Neisseria</taxon>
    </lineage>
</organism>
<evidence type="ECO:0000313" key="1">
    <source>
        <dbReference type="EMBL" id="EIG24921.1"/>
    </source>
</evidence>
<sequence>MRNVDFDYLVQVIKQKSMLDDPLTQEEEHILALHEQANNDLFNDWLSSVY</sequence>
<proteinExistence type="predicted"/>
<evidence type="ECO:0000313" key="2">
    <source>
        <dbReference type="Proteomes" id="UP000004473"/>
    </source>
</evidence>
<gene>
    <name evidence="1" type="ORF">HMPREF1051_1924</name>
</gene>
<accession>I2NGG0</accession>